<dbReference type="EMBL" id="FOMH01000009">
    <property type="protein sequence ID" value="SFD58571.1"/>
    <property type="molecule type" value="Genomic_DNA"/>
</dbReference>
<reference evidence="2" key="1">
    <citation type="submission" date="2016-10" db="EMBL/GenBank/DDBJ databases">
        <authorList>
            <person name="Varghese N."/>
            <person name="Submissions S."/>
        </authorList>
    </citation>
    <scope>NUCLEOTIDE SEQUENCE [LARGE SCALE GENOMIC DNA]</scope>
    <source>
        <strain evidence="2">CGMCC 1.10370</strain>
    </source>
</reference>
<evidence type="ECO:0000313" key="2">
    <source>
        <dbReference type="Proteomes" id="UP000199672"/>
    </source>
</evidence>
<accession>A0A1I1TIU2</accession>
<protein>
    <submittedName>
        <fullName evidence="1">Uncharacterized protein</fullName>
    </submittedName>
</protein>
<dbReference type="AlphaFoldDB" id="A0A1I1TIU2"/>
<name>A0A1I1TIU2_9FLAO</name>
<gene>
    <name evidence="1" type="ORF">SAMN05216297_109187</name>
</gene>
<dbReference type="Proteomes" id="UP000199672">
    <property type="component" value="Unassembled WGS sequence"/>
</dbReference>
<proteinExistence type="predicted"/>
<evidence type="ECO:0000313" key="1">
    <source>
        <dbReference type="EMBL" id="SFD58571.1"/>
    </source>
</evidence>
<keyword evidence="2" id="KW-1185">Reference proteome</keyword>
<organism evidence="1 2">
    <name type="scientific">Flavobacterium phragmitis</name>
    <dbReference type="NCBI Taxonomy" id="739143"/>
    <lineage>
        <taxon>Bacteria</taxon>
        <taxon>Pseudomonadati</taxon>
        <taxon>Bacteroidota</taxon>
        <taxon>Flavobacteriia</taxon>
        <taxon>Flavobacteriales</taxon>
        <taxon>Flavobacteriaceae</taxon>
        <taxon>Flavobacterium</taxon>
    </lineage>
</organism>
<sequence>MNNLTCQQKKSNQNYNLTIKICALTGGQIGDILQAKT</sequence>